<name>A0A8W8NWV5_MAGGI</name>
<dbReference type="Gene3D" id="2.30.180.10">
    <property type="entry name" value="FAS1 domain"/>
    <property type="match status" value="7"/>
</dbReference>
<evidence type="ECO:0000256" key="1">
    <source>
        <dbReference type="SAM" id="Phobius"/>
    </source>
</evidence>
<dbReference type="InterPro" id="IPR050904">
    <property type="entry name" value="Adhesion/Biosynth-related"/>
</dbReference>
<protein>
    <recommendedName>
        <fullName evidence="2">FAS1 domain-containing protein</fullName>
    </recommendedName>
</protein>
<feature type="domain" description="FAS1" evidence="2">
    <location>
        <begin position="165"/>
        <end position="318"/>
    </location>
</feature>
<evidence type="ECO:0000313" key="4">
    <source>
        <dbReference type="Proteomes" id="UP000005408"/>
    </source>
</evidence>
<reference evidence="3" key="1">
    <citation type="submission" date="2022-08" db="UniProtKB">
        <authorList>
            <consortium name="EnsemblMetazoa"/>
        </authorList>
    </citation>
    <scope>IDENTIFICATION</scope>
    <source>
        <strain evidence="3">05x7-T-G4-1.051#20</strain>
    </source>
</reference>
<dbReference type="SMART" id="SM00554">
    <property type="entry name" value="FAS1"/>
    <property type="match status" value="7"/>
</dbReference>
<dbReference type="SUPFAM" id="SSF82153">
    <property type="entry name" value="FAS1 domain"/>
    <property type="match status" value="7"/>
</dbReference>
<dbReference type="Proteomes" id="UP000005408">
    <property type="component" value="Unassembled WGS sequence"/>
</dbReference>
<organism evidence="3 4">
    <name type="scientific">Magallana gigas</name>
    <name type="common">Pacific oyster</name>
    <name type="synonym">Crassostrea gigas</name>
    <dbReference type="NCBI Taxonomy" id="29159"/>
    <lineage>
        <taxon>Eukaryota</taxon>
        <taxon>Metazoa</taxon>
        <taxon>Spiralia</taxon>
        <taxon>Lophotrochozoa</taxon>
        <taxon>Mollusca</taxon>
        <taxon>Bivalvia</taxon>
        <taxon>Autobranchia</taxon>
        <taxon>Pteriomorphia</taxon>
        <taxon>Ostreida</taxon>
        <taxon>Ostreoidea</taxon>
        <taxon>Ostreidae</taxon>
        <taxon>Magallana</taxon>
    </lineage>
</organism>
<dbReference type="PANTHER" id="PTHR10900">
    <property type="entry name" value="PERIOSTIN-RELATED"/>
    <property type="match status" value="1"/>
</dbReference>
<dbReference type="Pfam" id="PF02469">
    <property type="entry name" value="Fasciclin"/>
    <property type="match status" value="7"/>
</dbReference>
<keyword evidence="4" id="KW-1185">Reference proteome</keyword>
<feature type="domain" description="FAS1" evidence="2">
    <location>
        <begin position="35"/>
        <end position="172"/>
    </location>
</feature>
<dbReference type="PANTHER" id="PTHR10900:SF77">
    <property type="entry name" value="FI19380P1"/>
    <property type="match status" value="1"/>
</dbReference>
<dbReference type="AlphaFoldDB" id="A0A8W8NWV5"/>
<feature type="transmembrane region" description="Helical" evidence="1">
    <location>
        <begin position="1074"/>
        <end position="1093"/>
    </location>
</feature>
<dbReference type="EnsemblMetazoa" id="G7822.4">
    <property type="protein sequence ID" value="G7822.4:cds"/>
    <property type="gene ID" value="G7822"/>
</dbReference>
<feature type="domain" description="FAS1" evidence="2">
    <location>
        <begin position="464"/>
        <end position="605"/>
    </location>
</feature>
<evidence type="ECO:0000313" key="3">
    <source>
        <dbReference type="EnsemblMetazoa" id="G7822.4:cds"/>
    </source>
</evidence>
<keyword evidence="1" id="KW-0812">Transmembrane</keyword>
<keyword evidence="1" id="KW-0472">Membrane</keyword>
<feature type="domain" description="FAS1" evidence="2">
    <location>
        <begin position="902"/>
        <end position="1048"/>
    </location>
</feature>
<feature type="domain" description="FAS1" evidence="2">
    <location>
        <begin position="609"/>
        <end position="747"/>
    </location>
</feature>
<feature type="domain" description="FAS1" evidence="2">
    <location>
        <begin position="322"/>
        <end position="460"/>
    </location>
</feature>
<accession>A0A8W8NWV5</accession>
<feature type="domain" description="FAS1" evidence="2">
    <location>
        <begin position="751"/>
        <end position="898"/>
    </location>
</feature>
<dbReference type="PROSITE" id="PS50213">
    <property type="entry name" value="FAS1"/>
    <property type="match status" value="7"/>
</dbReference>
<dbReference type="InterPro" id="IPR000782">
    <property type="entry name" value="FAS1_domain"/>
</dbReference>
<dbReference type="GO" id="GO:0005615">
    <property type="term" value="C:extracellular space"/>
    <property type="evidence" value="ECO:0007669"/>
    <property type="project" value="TreeGrafter"/>
</dbReference>
<keyword evidence="1" id="KW-1133">Transmembrane helix</keyword>
<evidence type="ECO:0000259" key="2">
    <source>
        <dbReference type="PROSITE" id="PS50213"/>
    </source>
</evidence>
<sequence length="1095" mass="122824">MGSKNMRYLDFLTTSVCLLVFLFGIVTSSSDVTRSKTIRQLISEINRLRGVDDLILKNNLESQFEQPDITAFIPSSEVFWRFKNVHSKYGYNLDDRESVTTLMLYHIGRGKIFADEIVDGQTVISKHPSNYNLRLNLFYDGSEKIITVNGAELLVRDIVGSNGVLYIIDRMLAPVSSGKTLHDYLLYPDIPGYEFQSIARASIIAPETKAATNSIDHQFTAFVPPDAILFPMPSKAQDILFFNTTLLNYTIHAHLVRDSILFIPARGELKDLQSMKGTIHLVREGEDVFVQSNRIRAKITFPNIPVANGVVHVIDHILYFIYKTVFVETNTTQSLSIFASHLHGIPGDLLSHIQSTAETFTFFAPNNDAFAKVPRTLQQQMAQDDRLRSEVLGAHIVKGVDVSFADLTDGKTLKTINNFTLTVRKFNNDIYIQNGNVLAKIEQADIGCTNGVIHIVSNVFRLDQFTVLDAIKGNNQLLRISEMLSHFQELEGILSGRTSLGGKVTVFMPSDLTMMSLRNETRKSIFVEHSDRALRALKGHIIEGESLSSTEIYSVVLKYTYGGQRVTIQNLDSGFTIEGSHIEANIVTSDIWCSNGVLHIIDNILHLPTRNIMDEMARHGDISSISNILRLEGMKELSLSLSNENNHFTLFIPVNSAFSSIPRARADTLFANSTLFQNVLKAHVTSTGSKYANDLYDGISMKAEEEFLHISRDSSDVFITNNNVKARIIRSDIPAINGIIHVVDTIMYFPFYVAADVMYNNPKLRAFYDLMKNLSEFSNLLQDEFSSITVFAPSSDFLSSLSPGDLQRISANPQALRTIFKGHVIPNGILDSKFVRTNMQHRFTFRSMYGIPFTFAKQSTVAGTSIDAGYSNLRYDLDINRDGFACSNGVVYVIDGFLDYSFKNIIDEMKAQDKLKASLQNIMGIFPPGVEEDFRDINNEFTVFMPASEAFLYLSQPEILYLHNLVNSTEKYELLERHTVNGTSLSIEKIRAICGNQNSTECVLSVNVIFEDDDTEDIVLEWNGVQSRIIQSNILANNGMIHIIDRILFKVEEETTTSSDSMSTRGVNAASTQFSAIVSYLLVLSTFCIVYLVKR</sequence>
<proteinExistence type="predicted"/>
<dbReference type="InterPro" id="IPR036378">
    <property type="entry name" value="FAS1_dom_sf"/>
</dbReference>